<sequence>MVRTPLIRPLFHLSGEQMKSQLLDHLSFQRFAGRRHFS</sequence>
<reference evidence="1 2" key="1">
    <citation type="submission" date="2019-10" db="EMBL/GenBank/DDBJ databases">
        <title>Two novel species isolated from a subtropical stream in China.</title>
        <authorList>
            <person name="Lu H."/>
        </authorList>
    </citation>
    <scope>NUCLEOTIDE SEQUENCE [LARGE SCALE GENOMIC DNA]</scope>
    <source>
        <strain evidence="1 2">FT29W</strain>
    </source>
</reference>
<name>A0A6A7N7D0_9BURK</name>
<comment type="caution">
    <text evidence="1">The sequence shown here is derived from an EMBL/GenBank/DDBJ whole genome shotgun (WGS) entry which is preliminary data.</text>
</comment>
<gene>
    <name evidence="1" type="ORF">GEV02_21330</name>
</gene>
<accession>A0A6A7N7D0</accession>
<dbReference type="Proteomes" id="UP000440498">
    <property type="component" value="Unassembled WGS sequence"/>
</dbReference>
<organism evidence="1 2">
    <name type="scientific">Rugamonas aquatica</name>
    <dbReference type="NCBI Taxonomy" id="2743357"/>
    <lineage>
        <taxon>Bacteria</taxon>
        <taxon>Pseudomonadati</taxon>
        <taxon>Pseudomonadota</taxon>
        <taxon>Betaproteobacteria</taxon>
        <taxon>Burkholderiales</taxon>
        <taxon>Oxalobacteraceae</taxon>
        <taxon>Telluria group</taxon>
        <taxon>Rugamonas</taxon>
    </lineage>
</organism>
<keyword evidence="2" id="KW-1185">Reference proteome</keyword>
<protein>
    <recommendedName>
        <fullName evidence="3">Transposase InsH N-terminal domain-containing protein</fullName>
    </recommendedName>
</protein>
<evidence type="ECO:0008006" key="3">
    <source>
        <dbReference type="Google" id="ProtNLM"/>
    </source>
</evidence>
<dbReference type="EMBL" id="WHUG01000009">
    <property type="protein sequence ID" value="MQA40697.1"/>
    <property type="molecule type" value="Genomic_DNA"/>
</dbReference>
<proteinExistence type="predicted"/>
<dbReference type="AlphaFoldDB" id="A0A6A7N7D0"/>
<evidence type="ECO:0000313" key="2">
    <source>
        <dbReference type="Proteomes" id="UP000440498"/>
    </source>
</evidence>
<evidence type="ECO:0000313" key="1">
    <source>
        <dbReference type="EMBL" id="MQA40697.1"/>
    </source>
</evidence>